<comment type="caution">
    <text evidence="1">The sequence shown here is derived from an EMBL/GenBank/DDBJ whole genome shotgun (WGS) entry which is preliminary data.</text>
</comment>
<name>A0A9X1B997_9GAMM</name>
<evidence type="ECO:0000313" key="1">
    <source>
        <dbReference type="EMBL" id="MBK1644811.1"/>
    </source>
</evidence>
<protein>
    <recommendedName>
        <fullName evidence="3">ATP-binding protein</fullName>
    </recommendedName>
</protein>
<dbReference type="AlphaFoldDB" id="A0A9X1B997"/>
<proteinExistence type="predicted"/>
<dbReference type="RefSeq" id="WP_200387617.1">
    <property type="nucleotide sequence ID" value="NZ_NRSD01000007.1"/>
</dbReference>
<organism evidence="1 2">
    <name type="scientific">Thiocapsa imhoffii</name>
    <dbReference type="NCBI Taxonomy" id="382777"/>
    <lineage>
        <taxon>Bacteria</taxon>
        <taxon>Pseudomonadati</taxon>
        <taxon>Pseudomonadota</taxon>
        <taxon>Gammaproteobacteria</taxon>
        <taxon>Chromatiales</taxon>
        <taxon>Chromatiaceae</taxon>
        <taxon>Thiocapsa</taxon>
    </lineage>
</organism>
<sequence>MTEPLEILAHLACFGTPPDAPTAFDLAVGLDHYRAHLERETLPFLTGGGCVLQFVYGQYGRGKTHFLQTVAELARRQGFVTAYVDCRMGHSPFKSLQETYQMIARAMQAMRCDEDPTPRQGAASVIANSLQASGRDINAQLQVIRDGAVLSPEFRNLVSAYATTCWSGQTSSSPEEELIALLHADPSYRLTLSSLYHTHPSLPRPIGKLGRRNAAVWLRSLLALPRLLGYPGLVLLFDETERGHSFGTGYSIAQQQHLANLRNFVDHMALGAFRGVSIHYAVVEDFIELARERLEALSQRIERVRVELDEPSAARRGNPRAVWVSLDELTQPSPQDPTFFVQLGAGIIEIGRQAGLAEALVPHLEAQFVQEARSSAESIFDGVVREFVKFAATAVAQQVKHHV</sequence>
<dbReference type="InterPro" id="IPR027417">
    <property type="entry name" value="P-loop_NTPase"/>
</dbReference>
<keyword evidence="2" id="KW-1185">Reference proteome</keyword>
<dbReference type="Proteomes" id="UP001138802">
    <property type="component" value="Unassembled WGS sequence"/>
</dbReference>
<dbReference type="InterPro" id="IPR021228">
    <property type="entry name" value="BrxD"/>
</dbReference>
<accession>A0A9X1B997</accession>
<evidence type="ECO:0008006" key="3">
    <source>
        <dbReference type="Google" id="ProtNLM"/>
    </source>
</evidence>
<dbReference type="Pfam" id="PF10923">
    <property type="entry name" value="BrxC_BrxD"/>
    <property type="match status" value="1"/>
</dbReference>
<dbReference type="SUPFAM" id="SSF52540">
    <property type="entry name" value="P-loop containing nucleoside triphosphate hydrolases"/>
    <property type="match status" value="1"/>
</dbReference>
<gene>
    <name evidence="1" type="ORF">CKO25_09145</name>
</gene>
<evidence type="ECO:0000313" key="2">
    <source>
        <dbReference type="Proteomes" id="UP001138802"/>
    </source>
</evidence>
<reference evidence="1 2" key="1">
    <citation type="journal article" date="2020" name="Microorganisms">
        <title>Osmotic Adaptation and Compatible Solute Biosynthesis of Phototrophic Bacteria as Revealed from Genome Analyses.</title>
        <authorList>
            <person name="Imhoff J.F."/>
            <person name="Rahn T."/>
            <person name="Kunzel S."/>
            <person name="Keller A."/>
            <person name="Neulinger S.C."/>
        </authorList>
    </citation>
    <scope>NUCLEOTIDE SEQUENCE [LARGE SCALE GENOMIC DNA]</scope>
    <source>
        <strain evidence="1 2">DSM 21303</strain>
    </source>
</reference>
<dbReference type="EMBL" id="NRSD01000007">
    <property type="protein sequence ID" value="MBK1644811.1"/>
    <property type="molecule type" value="Genomic_DNA"/>
</dbReference>